<evidence type="ECO:0000259" key="5">
    <source>
        <dbReference type="PROSITE" id="PS51635"/>
    </source>
</evidence>
<dbReference type="Gene3D" id="3.40.1090.10">
    <property type="entry name" value="Cytosolic phospholipase A2 catalytic domain"/>
    <property type="match status" value="2"/>
</dbReference>
<protein>
    <submittedName>
        <fullName evidence="6">Patatin-like phospholipase family protein</fullName>
    </submittedName>
</protein>
<dbReference type="InterPro" id="IPR002641">
    <property type="entry name" value="PNPLA_dom"/>
</dbReference>
<evidence type="ECO:0000256" key="1">
    <source>
        <dbReference type="ARBA" id="ARBA00022801"/>
    </source>
</evidence>
<evidence type="ECO:0000256" key="3">
    <source>
        <dbReference type="ARBA" id="ARBA00023098"/>
    </source>
</evidence>
<dbReference type="InterPro" id="IPR050301">
    <property type="entry name" value="NTE"/>
</dbReference>
<gene>
    <name evidence="6" type="ORF">NLK58_08185</name>
</gene>
<dbReference type="RefSeq" id="WP_341582488.1">
    <property type="nucleotide sequence ID" value="NZ_CP101118.1"/>
</dbReference>
<dbReference type="PANTHER" id="PTHR14226:SF29">
    <property type="entry name" value="NEUROPATHY TARGET ESTERASE SWS"/>
    <property type="match status" value="1"/>
</dbReference>
<evidence type="ECO:0000313" key="7">
    <source>
        <dbReference type="Proteomes" id="UP001475781"/>
    </source>
</evidence>
<dbReference type="EMBL" id="CP101118">
    <property type="protein sequence ID" value="WZF90155.1"/>
    <property type="molecule type" value="Genomic_DNA"/>
</dbReference>
<dbReference type="SUPFAM" id="SSF52151">
    <property type="entry name" value="FabD/lysophospholipase-like"/>
    <property type="match status" value="1"/>
</dbReference>
<sequence length="306" mass="33514">MKPNPFNTRIGLALGGGAAKGIAHIGVLKAFEEEQIKIHCISGTSAGALIASYYAFGRPAESILSICSTLNLSKIINFTLERGGLFSTNTIREMIHRDLGDVRIEDANIPLAICATDIETGEQLIFREGNLADAVCASMAVPGLFVPVEVDGRILVDGGLVENVPISPLAKMGAGITVAIDLSHVSRYPKPEDTFDVISNAINIGIDFNTRKQLKNADIVVPLDLSRYSLTNNAKCVDELYLEGYHPMKKKIRRVLWYKRMNVAISLLKTVRTLLPFKMPEIIKDLKRHAFGVRNRSEPDTRTPGS</sequence>
<keyword evidence="1 4" id="KW-0378">Hydrolase</keyword>
<dbReference type="CDD" id="cd07205">
    <property type="entry name" value="Pat_PNPLA6_PNPLA7_NTE1_like"/>
    <property type="match status" value="1"/>
</dbReference>
<organism evidence="6 7">
    <name type="scientific">Marinobacter metalliresistant</name>
    <dbReference type="NCBI Taxonomy" id="2961995"/>
    <lineage>
        <taxon>Bacteria</taxon>
        <taxon>Pseudomonadati</taxon>
        <taxon>Pseudomonadota</taxon>
        <taxon>Gammaproteobacteria</taxon>
        <taxon>Pseudomonadales</taxon>
        <taxon>Marinobacteraceae</taxon>
        <taxon>Marinobacter</taxon>
    </lineage>
</organism>
<feature type="short sequence motif" description="GXSXG" evidence="4">
    <location>
        <begin position="43"/>
        <end position="47"/>
    </location>
</feature>
<feature type="domain" description="PNPLA" evidence="5">
    <location>
        <begin position="12"/>
        <end position="170"/>
    </location>
</feature>
<keyword evidence="7" id="KW-1185">Reference proteome</keyword>
<evidence type="ECO:0000313" key="6">
    <source>
        <dbReference type="EMBL" id="WZF90155.1"/>
    </source>
</evidence>
<name>A0ABZ2W6K2_9GAMM</name>
<dbReference type="Proteomes" id="UP001475781">
    <property type="component" value="Chromosome"/>
</dbReference>
<feature type="active site" description="Nucleophile" evidence="4">
    <location>
        <position position="45"/>
    </location>
</feature>
<dbReference type="PROSITE" id="PS51635">
    <property type="entry name" value="PNPLA"/>
    <property type="match status" value="1"/>
</dbReference>
<evidence type="ECO:0000256" key="2">
    <source>
        <dbReference type="ARBA" id="ARBA00022963"/>
    </source>
</evidence>
<reference evidence="6 7" key="1">
    <citation type="submission" date="2022-07" db="EMBL/GenBank/DDBJ databases">
        <title>A copper resistant bacterium isolated from sediment samples of deep sea hydrothermal areas.</title>
        <authorList>
            <person name="Zeng X."/>
        </authorList>
    </citation>
    <scope>NUCLEOTIDE SEQUENCE [LARGE SCALE GENOMIC DNA]</scope>
    <source>
        <strain evidence="7">CuT 6</strain>
    </source>
</reference>
<comment type="caution">
    <text evidence="4">Lacks conserved residue(s) required for the propagation of feature annotation.</text>
</comment>
<dbReference type="PANTHER" id="PTHR14226">
    <property type="entry name" value="NEUROPATHY TARGET ESTERASE/SWISS CHEESE D.MELANOGASTER"/>
    <property type="match status" value="1"/>
</dbReference>
<dbReference type="Pfam" id="PF01734">
    <property type="entry name" value="Patatin"/>
    <property type="match status" value="1"/>
</dbReference>
<dbReference type="InterPro" id="IPR016035">
    <property type="entry name" value="Acyl_Trfase/lysoPLipase"/>
</dbReference>
<feature type="short sequence motif" description="DGA/G" evidence="4">
    <location>
        <begin position="157"/>
        <end position="159"/>
    </location>
</feature>
<accession>A0ABZ2W6K2</accession>
<evidence type="ECO:0000256" key="4">
    <source>
        <dbReference type="PROSITE-ProRule" id="PRU01161"/>
    </source>
</evidence>
<proteinExistence type="predicted"/>
<feature type="active site" description="Proton acceptor" evidence="4">
    <location>
        <position position="157"/>
    </location>
</feature>
<keyword evidence="2 4" id="KW-0442">Lipid degradation</keyword>
<keyword evidence="3 4" id="KW-0443">Lipid metabolism</keyword>